<organism evidence="1 2">
    <name type="scientific">Candidatus Reconcilbacillus cellulovorans</name>
    <dbReference type="NCBI Taxonomy" id="1906605"/>
    <lineage>
        <taxon>Bacteria</taxon>
        <taxon>Bacillati</taxon>
        <taxon>Bacillota</taxon>
        <taxon>Bacilli</taxon>
        <taxon>Bacillales</taxon>
        <taxon>Paenibacillaceae</taxon>
        <taxon>Candidatus Reconcilbacillus</taxon>
    </lineage>
</organism>
<dbReference type="Proteomes" id="UP000243688">
    <property type="component" value="Unassembled WGS sequence"/>
</dbReference>
<protein>
    <submittedName>
        <fullName evidence="1">Uncharacterized protein</fullName>
    </submittedName>
</protein>
<comment type="caution">
    <text evidence="1">The sequence shown here is derived from an EMBL/GenBank/DDBJ whole genome shotgun (WGS) entry which is preliminary data.</text>
</comment>
<gene>
    <name evidence="1" type="ORF">BLM47_14300</name>
</gene>
<accession>A0A2A6DWM4</accession>
<sequence>MIPIRQALDGFLQLLVDLHQALSEAQDFATLEKTIAAAVRTCACGLLAGASGRESGQDALEAGQSRSTAKPVPW</sequence>
<name>A0A2A6DWM4_9BACL</name>
<evidence type="ECO:0000313" key="1">
    <source>
        <dbReference type="EMBL" id="PDO09143.1"/>
    </source>
</evidence>
<dbReference type="AlphaFoldDB" id="A0A2A6DWM4"/>
<proteinExistence type="predicted"/>
<evidence type="ECO:0000313" key="2">
    <source>
        <dbReference type="Proteomes" id="UP000243688"/>
    </source>
</evidence>
<reference evidence="1 2" key="1">
    <citation type="submission" date="2016-12" db="EMBL/GenBank/DDBJ databases">
        <title>Candidatus Reconcilibacillus cellulovorans genome.</title>
        <authorList>
            <person name="Kolinko S."/>
            <person name="Wu Y.-W."/>
            <person name="Tachea F."/>
            <person name="Denzel E."/>
            <person name="Hiras J."/>
            <person name="Baecker N."/>
            <person name="Chan L.J."/>
            <person name="Eichorst S.A."/>
            <person name="Frey D."/>
            <person name="Adams P.D."/>
            <person name="Pray T."/>
            <person name="Tanjore D."/>
            <person name="Petzold C.J."/>
            <person name="Gladden J.M."/>
            <person name="Simmons B.A."/>
            <person name="Singer S.W."/>
        </authorList>
    </citation>
    <scope>NUCLEOTIDE SEQUENCE [LARGE SCALE GENOMIC DNA]</scope>
    <source>
        <strain evidence="1">JTherm</strain>
    </source>
</reference>
<dbReference type="EMBL" id="MOXJ01000104">
    <property type="protein sequence ID" value="PDO09143.1"/>
    <property type="molecule type" value="Genomic_DNA"/>
</dbReference>